<comment type="subcellular location">
    <subcellularLocation>
        <location evidence="1">Nucleus</location>
        <location evidence="1">Nucleolus</location>
    </subcellularLocation>
</comment>
<dbReference type="PANTHER" id="PTHR18359:SF0">
    <property type="entry name" value="U3 SMALL NUCLEOLAR RNA-ASSOCIATED PROTEIN 18 HOMOLOG"/>
    <property type="match status" value="1"/>
</dbReference>
<keyword evidence="3" id="KW-0853">WD repeat</keyword>
<dbReference type="Proteomes" id="UP000717585">
    <property type="component" value="Unassembled WGS sequence"/>
</dbReference>
<reference evidence="7" key="1">
    <citation type="submission" date="2021-05" db="EMBL/GenBank/DDBJ databases">
        <title>A free-living protist that lacks canonical eukaryotic 1 DNA replication and segregation systems.</title>
        <authorList>
            <person name="Salas-Leiva D.E."/>
            <person name="Tromer E.C."/>
            <person name="Curtis B.A."/>
            <person name="Jerlstrom-Hultqvist J."/>
            <person name="Kolisko M."/>
            <person name="Yi Z."/>
            <person name="Salas-Leiva J.S."/>
            <person name="Gallot-Lavallee L."/>
            <person name="Kops G.J.P.L."/>
            <person name="Archibald J.M."/>
            <person name="Simpson A.G.B."/>
            <person name="Roger A.J."/>
        </authorList>
    </citation>
    <scope>NUCLEOTIDE SEQUENCE</scope>
    <source>
        <strain evidence="7">BICM</strain>
    </source>
</reference>
<keyword evidence="8" id="KW-1185">Reference proteome</keyword>
<evidence type="ECO:0000256" key="4">
    <source>
        <dbReference type="ARBA" id="ARBA00022737"/>
    </source>
</evidence>
<dbReference type="SUPFAM" id="SSF50978">
    <property type="entry name" value="WD40 repeat-like"/>
    <property type="match status" value="1"/>
</dbReference>
<dbReference type="OrthoDB" id="1935146at2759"/>
<dbReference type="InterPro" id="IPR015943">
    <property type="entry name" value="WD40/YVTN_repeat-like_dom_sf"/>
</dbReference>
<sequence length="378" mass="41308">MSETIETPAVPAWALQRQETANEPVSSTAATKPMKRVGVQLKRVKDLNAEDLVDVTCRIIEFHPHLPIAAVSGNDQTIRLFHVDGEDNKLFQPPIFIEDYPIRCIKFFQKGRRLLIGGPKPYYYEYSLETNKVTRRAGIKTGTGRDTRALADHGHFIILNGNGSEREVRVAFHGGDSQVHIVNYKSNAVVKSLRVSFPVSDMETVPNYPGIITLAGEGGKVALVDIMSGRSRVQFSDSGNIGRAIVKWSIDGGWLAVGAQDGVVNIYRAADVLDKLKAKSRPSDSVKPTRSISRSLVDEITGLAWGLVAGKNLLALHSKTRGGMRVFDVKRNSVVPNWPAGGNTNPCAVMRWSQHSPESVFLAAGMAKGSALLWKVSV</sequence>
<dbReference type="PANTHER" id="PTHR18359">
    <property type="entry name" value="WD-REPEAT PROTEIN-RELATED"/>
    <property type="match status" value="1"/>
</dbReference>
<keyword evidence="5" id="KW-0539">Nucleus</keyword>
<dbReference type="Pfam" id="PF00400">
    <property type="entry name" value="WD40"/>
    <property type="match status" value="1"/>
</dbReference>
<dbReference type="EMBL" id="JAHDYR010000006">
    <property type="protein sequence ID" value="KAG9396361.1"/>
    <property type="molecule type" value="Genomic_DNA"/>
</dbReference>
<comment type="similarity">
    <text evidence="6">Belongs to the WD repeat UTP18 family.</text>
</comment>
<evidence type="ECO:0000256" key="6">
    <source>
        <dbReference type="ARBA" id="ARBA00025767"/>
    </source>
</evidence>
<dbReference type="InterPro" id="IPR045161">
    <property type="entry name" value="Utp18"/>
</dbReference>
<dbReference type="GO" id="GO:0006364">
    <property type="term" value="P:rRNA processing"/>
    <property type="evidence" value="ECO:0007669"/>
    <property type="project" value="UniProtKB-KW"/>
</dbReference>
<evidence type="ECO:0000313" key="7">
    <source>
        <dbReference type="EMBL" id="KAG9396361.1"/>
    </source>
</evidence>
<name>A0A8J6AW74_9EUKA</name>
<protein>
    <submittedName>
        <fullName evidence="7">WD40 repeat protein</fullName>
    </submittedName>
</protein>
<dbReference type="InterPro" id="IPR036322">
    <property type="entry name" value="WD40_repeat_dom_sf"/>
</dbReference>
<keyword evidence="2" id="KW-0698">rRNA processing</keyword>
<organism evidence="7 8">
    <name type="scientific">Carpediemonas membranifera</name>
    <dbReference type="NCBI Taxonomy" id="201153"/>
    <lineage>
        <taxon>Eukaryota</taxon>
        <taxon>Metamonada</taxon>
        <taxon>Carpediemonas-like organisms</taxon>
        <taxon>Carpediemonas</taxon>
    </lineage>
</organism>
<dbReference type="GO" id="GO:0032040">
    <property type="term" value="C:small-subunit processome"/>
    <property type="evidence" value="ECO:0007669"/>
    <property type="project" value="TreeGrafter"/>
</dbReference>
<proteinExistence type="inferred from homology"/>
<dbReference type="GO" id="GO:0034388">
    <property type="term" value="C:Pwp2p-containing subcomplex of 90S preribosome"/>
    <property type="evidence" value="ECO:0007669"/>
    <property type="project" value="TreeGrafter"/>
</dbReference>
<evidence type="ECO:0000313" key="8">
    <source>
        <dbReference type="Proteomes" id="UP000717585"/>
    </source>
</evidence>
<gene>
    <name evidence="7" type="ORF">J8273_2092</name>
</gene>
<keyword evidence="4" id="KW-0677">Repeat</keyword>
<evidence type="ECO:0000256" key="2">
    <source>
        <dbReference type="ARBA" id="ARBA00022552"/>
    </source>
</evidence>
<comment type="caution">
    <text evidence="7">The sequence shown here is derived from an EMBL/GenBank/DDBJ whole genome shotgun (WGS) entry which is preliminary data.</text>
</comment>
<dbReference type="InterPro" id="IPR001680">
    <property type="entry name" value="WD40_rpt"/>
</dbReference>
<evidence type="ECO:0000256" key="3">
    <source>
        <dbReference type="ARBA" id="ARBA00022574"/>
    </source>
</evidence>
<dbReference type="Gene3D" id="2.130.10.10">
    <property type="entry name" value="YVTN repeat-like/Quinoprotein amine dehydrogenase"/>
    <property type="match status" value="1"/>
</dbReference>
<evidence type="ECO:0000256" key="5">
    <source>
        <dbReference type="ARBA" id="ARBA00023242"/>
    </source>
</evidence>
<evidence type="ECO:0000256" key="1">
    <source>
        <dbReference type="ARBA" id="ARBA00004604"/>
    </source>
</evidence>
<dbReference type="AlphaFoldDB" id="A0A8J6AW74"/>
<accession>A0A8J6AW74</accession>